<feature type="transmembrane region" description="Helical" evidence="9">
    <location>
        <begin position="258"/>
        <end position="285"/>
    </location>
</feature>
<dbReference type="Gene3D" id="3.10.580.10">
    <property type="entry name" value="CBS-domain"/>
    <property type="match status" value="1"/>
</dbReference>
<keyword evidence="12" id="KW-1185">Reference proteome</keyword>
<evidence type="ECO:0000256" key="2">
    <source>
        <dbReference type="ARBA" id="ARBA00009749"/>
    </source>
</evidence>
<reference evidence="11 12" key="1">
    <citation type="submission" date="2016-10" db="EMBL/GenBank/DDBJ databases">
        <authorList>
            <person name="de Groot N.N."/>
        </authorList>
    </citation>
    <scope>NUCLEOTIDE SEQUENCE [LARGE SCALE GENOMIC DNA]</scope>
    <source>
        <strain evidence="11 12">DSM 16957</strain>
    </source>
</reference>
<comment type="similarity">
    <text evidence="2">Belongs to the SLC41A transporter family.</text>
</comment>
<dbReference type="Gene3D" id="1.10.357.20">
    <property type="entry name" value="SLC41 divalent cation transporters, integral membrane domain"/>
    <property type="match status" value="1"/>
</dbReference>
<evidence type="ECO:0000259" key="10">
    <source>
        <dbReference type="PROSITE" id="PS51371"/>
    </source>
</evidence>
<organism evidence="11 12">
    <name type="scientific">Aquimonas voraii</name>
    <dbReference type="NCBI Taxonomy" id="265719"/>
    <lineage>
        <taxon>Bacteria</taxon>
        <taxon>Pseudomonadati</taxon>
        <taxon>Pseudomonadota</taxon>
        <taxon>Gammaproteobacteria</taxon>
        <taxon>Lysobacterales</taxon>
        <taxon>Lysobacteraceae</taxon>
        <taxon>Aquimonas</taxon>
    </lineage>
</organism>
<proteinExistence type="inferred from homology"/>
<evidence type="ECO:0000256" key="9">
    <source>
        <dbReference type="SAM" id="Phobius"/>
    </source>
</evidence>
<dbReference type="GO" id="GO:0016020">
    <property type="term" value="C:membrane"/>
    <property type="evidence" value="ECO:0007669"/>
    <property type="project" value="UniProtKB-SubCell"/>
</dbReference>
<dbReference type="PANTHER" id="PTHR41394">
    <property type="entry name" value="MAGNESIUM TRANSPORTER MGTE"/>
    <property type="match status" value="1"/>
</dbReference>
<comment type="subcellular location">
    <subcellularLocation>
        <location evidence="1">Membrane</location>
        <topology evidence="1">Multi-pass membrane protein</topology>
    </subcellularLocation>
</comment>
<dbReference type="STRING" id="265719.SAMN04488509_10590"/>
<accession>A0A1G6WNN1</accession>
<feature type="domain" description="CBS" evidence="10">
    <location>
        <begin position="150"/>
        <end position="206"/>
    </location>
</feature>
<dbReference type="Pfam" id="PF01769">
    <property type="entry name" value="MgtE"/>
    <property type="match status" value="1"/>
</dbReference>
<evidence type="ECO:0000313" key="12">
    <source>
        <dbReference type="Proteomes" id="UP000199603"/>
    </source>
</evidence>
<feature type="transmembrane region" description="Helical" evidence="9">
    <location>
        <begin position="306"/>
        <end position="326"/>
    </location>
</feature>
<keyword evidence="4 9" id="KW-0812">Transmembrane</keyword>
<evidence type="ECO:0000256" key="4">
    <source>
        <dbReference type="ARBA" id="ARBA00022692"/>
    </source>
</evidence>
<dbReference type="InterPro" id="IPR036739">
    <property type="entry name" value="SLC41_membr_dom_sf"/>
</dbReference>
<evidence type="ECO:0000313" key="11">
    <source>
        <dbReference type="EMBL" id="SDD67411.1"/>
    </source>
</evidence>
<sequence length="401" mass="42244">MNPAEPNPAVDTASLRLLDAASAARRLSRVDPTEAAEALVHLTHGQAAEVLEQLSEGQRAAIRAAGVSGLPDARALDYPEGCVGRLLESAPAVFAPALRVDAAIEALREIVQRRMVIYVFVVDAQQRLLGVVAFRELVFARPEQTLADIMLRAPFSLRPEMSLEEAMREVVTRHYPVYPVCDGEGRLIGLVPGAVLFEQQAFEISAQAGAMVGVEREERLATPLWRSFRFRHPWLLINLLTVFVAAGVVGAFEHAIEQLVVLALFLPVLAGQCGNLGAQSLAVTLRAMTLGETRQIRPLKLAGKEALLGLANGVITGALAAGAMYWAAGRNPGGDPLLLAGVTFTAMSIGCALAGVAGAMAPLALKKAGADPATASAILLSTATDVLSMGLFLGLASLVLL</sequence>
<dbReference type="InterPro" id="IPR000644">
    <property type="entry name" value="CBS_dom"/>
</dbReference>
<keyword evidence="3" id="KW-0813">Transport</keyword>
<name>A0A1G6WNN1_9GAMM</name>
<dbReference type="AlphaFoldDB" id="A0A1G6WNN1"/>
<evidence type="ECO:0000256" key="6">
    <source>
        <dbReference type="ARBA" id="ARBA00022989"/>
    </source>
</evidence>
<keyword evidence="7 9" id="KW-0472">Membrane</keyword>
<dbReference type="GO" id="GO:0008324">
    <property type="term" value="F:monoatomic cation transmembrane transporter activity"/>
    <property type="evidence" value="ECO:0007669"/>
    <property type="project" value="InterPro"/>
</dbReference>
<evidence type="ECO:0000256" key="5">
    <source>
        <dbReference type="ARBA" id="ARBA00022842"/>
    </source>
</evidence>
<feature type="transmembrane region" description="Helical" evidence="9">
    <location>
        <begin position="234"/>
        <end position="252"/>
    </location>
</feature>
<dbReference type="PANTHER" id="PTHR41394:SF5">
    <property type="entry name" value="SLC41A_MGTE INTEGRAL MEMBRANE DOMAIN-CONTAINING PROTEIN"/>
    <property type="match status" value="1"/>
</dbReference>
<evidence type="ECO:0000256" key="8">
    <source>
        <dbReference type="PROSITE-ProRule" id="PRU00703"/>
    </source>
</evidence>
<protein>
    <submittedName>
        <fullName evidence="11">Magnesium transporter</fullName>
    </submittedName>
</protein>
<dbReference type="EMBL" id="FNAG01000005">
    <property type="protein sequence ID" value="SDD67411.1"/>
    <property type="molecule type" value="Genomic_DNA"/>
</dbReference>
<keyword evidence="8" id="KW-0129">CBS domain</keyword>
<keyword evidence="5" id="KW-0460">Magnesium</keyword>
<feature type="transmembrane region" description="Helical" evidence="9">
    <location>
        <begin position="377"/>
        <end position="400"/>
    </location>
</feature>
<dbReference type="RefSeq" id="WP_176764124.1">
    <property type="nucleotide sequence ID" value="NZ_FNAG01000005.1"/>
</dbReference>
<dbReference type="Proteomes" id="UP000199603">
    <property type="component" value="Unassembled WGS sequence"/>
</dbReference>
<keyword evidence="6 9" id="KW-1133">Transmembrane helix</keyword>
<dbReference type="Pfam" id="PF00571">
    <property type="entry name" value="CBS"/>
    <property type="match status" value="1"/>
</dbReference>
<evidence type="ECO:0000256" key="7">
    <source>
        <dbReference type="ARBA" id="ARBA00023136"/>
    </source>
</evidence>
<evidence type="ECO:0000256" key="1">
    <source>
        <dbReference type="ARBA" id="ARBA00004141"/>
    </source>
</evidence>
<feature type="transmembrane region" description="Helical" evidence="9">
    <location>
        <begin position="338"/>
        <end position="365"/>
    </location>
</feature>
<dbReference type="SUPFAM" id="SSF161093">
    <property type="entry name" value="MgtE membrane domain-like"/>
    <property type="match status" value="1"/>
</dbReference>
<gene>
    <name evidence="11" type="ORF">SAMN04488509_10590</name>
</gene>
<dbReference type="InterPro" id="IPR046342">
    <property type="entry name" value="CBS_dom_sf"/>
</dbReference>
<evidence type="ECO:0000256" key="3">
    <source>
        <dbReference type="ARBA" id="ARBA00022448"/>
    </source>
</evidence>
<dbReference type="PROSITE" id="PS51371">
    <property type="entry name" value="CBS"/>
    <property type="match status" value="1"/>
</dbReference>
<dbReference type="SUPFAM" id="SSF54631">
    <property type="entry name" value="CBS-domain pair"/>
    <property type="match status" value="1"/>
</dbReference>
<dbReference type="InterPro" id="IPR006667">
    <property type="entry name" value="SLC41_membr_dom"/>
</dbReference>